<dbReference type="AlphaFoldDB" id="Q1QMX2"/>
<keyword evidence="2" id="KW-1185">Reference proteome</keyword>
<evidence type="ECO:0000313" key="2">
    <source>
        <dbReference type="Proteomes" id="UP000001953"/>
    </source>
</evidence>
<sequence>MRVSLQIDGDASGAVKAASDASRAVDDLAKHGGDAGAKMAEGFEKAQGAAGQIKGMSEAAGAANDNLGSAIAGVTQKVAELGQKTLGSESALVKASAGAVNFAAGLGAIVRTAGSLGLISGSIGLASTAVSAFYDLASSKGAAASRIFEDNAKHVDTVRDAFSGAASSVGEFYRQSAAVSQLLLTLDSMSLQNTLHKQVGAVISNTTTFGNIGDFLKQIKQVKSEFAPFEDAIFKLHAGFKAGTPDVRGFMDEVARIGNASPATRQAAGELIKLTSDAVKTADALGATQTGLDVIRGTASDAKKKMYGFSTATQDAGANFERFLKSVNRQSASMEAGATALGGSTGAMAQFRAQVVLTEAAHQAGAGVAERYASQIEKIATRAGEATQKLALARLQSDNAFDLSQLGRTAGEQNIAGILRGAYGDNIDAVMNSGITGTLRFNAAMTELKSTTLELSQGTFRDFRTEIANGASAWDAFGKAGVNAVQRVADKISDKALDSLVSNMFGSFLGGGGSGGVGGLVGRLFGGGGAAGTMTVGSQVFPAFAAAGGGTFGPGWGVVGEKGAEIIRVFNGGVTVYPHEVSKPYLPGFAEGGTLSALGNVTRLPFAAQDARDSTQVHVSVGVSVDANGNLQAYVKNVSQQTTAAGIRQFAGSRQFDAQTQTSIRKALARGNGNLARGAGVG</sequence>
<gene>
    <name evidence="1" type="ordered locus">Nham_1606</name>
</gene>
<protein>
    <submittedName>
        <fullName evidence="1">Uncharacterized protein</fullName>
    </submittedName>
</protein>
<dbReference type="EMBL" id="CP000319">
    <property type="protein sequence ID" value="ABE62425.1"/>
    <property type="molecule type" value="Genomic_DNA"/>
</dbReference>
<organism evidence="1 2">
    <name type="scientific">Nitrobacter hamburgensis (strain DSM 10229 / NCIMB 13809 / X14)</name>
    <dbReference type="NCBI Taxonomy" id="323097"/>
    <lineage>
        <taxon>Bacteria</taxon>
        <taxon>Pseudomonadati</taxon>
        <taxon>Pseudomonadota</taxon>
        <taxon>Alphaproteobacteria</taxon>
        <taxon>Hyphomicrobiales</taxon>
        <taxon>Nitrobacteraceae</taxon>
        <taxon>Nitrobacter</taxon>
    </lineage>
</organism>
<dbReference type="KEGG" id="nha:Nham_1606"/>
<dbReference type="RefSeq" id="WP_011510110.1">
    <property type="nucleotide sequence ID" value="NC_007964.1"/>
</dbReference>
<name>Q1QMX2_NITHX</name>
<dbReference type="HOGENOM" id="CLU_403265_0_0_5"/>
<accession>Q1QMX2</accession>
<dbReference type="eggNOG" id="COG0741">
    <property type="taxonomic scope" value="Bacteria"/>
</dbReference>
<dbReference type="OrthoDB" id="8264407at2"/>
<reference evidence="1 2" key="1">
    <citation type="submission" date="2006-03" db="EMBL/GenBank/DDBJ databases">
        <title>Complete sequence of chromosome of Nitrobacter hamburgensis X14.</title>
        <authorList>
            <consortium name="US DOE Joint Genome Institute"/>
            <person name="Copeland A."/>
            <person name="Lucas S."/>
            <person name="Lapidus A."/>
            <person name="Barry K."/>
            <person name="Detter J.C."/>
            <person name="Glavina del Rio T."/>
            <person name="Hammon N."/>
            <person name="Israni S."/>
            <person name="Dalin E."/>
            <person name="Tice H."/>
            <person name="Pitluck S."/>
            <person name="Chain P."/>
            <person name="Malfatti S."/>
            <person name="Shin M."/>
            <person name="Vergez L."/>
            <person name="Schmutz J."/>
            <person name="Larimer F."/>
            <person name="Land M."/>
            <person name="Hauser L."/>
            <person name="Kyrpides N."/>
            <person name="Ivanova N."/>
            <person name="Ward B."/>
            <person name="Arp D."/>
            <person name="Klotz M."/>
            <person name="Stein L."/>
            <person name="O'Mullan G."/>
            <person name="Starkenburg S."/>
            <person name="Sayavedra L."/>
            <person name="Poret-Peterson A.T."/>
            <person name="Gentry M.E."/>
            <person name="Bruce D."/>
            <person name="Richardson P."/>
        </authorList>
    </citation>
    <scope>NUCLEOTIDE SEQUENCE [LARGE SCALE GENOMIC DNA]</scope>
    <source>
        <strain evidence="2">DSM 10229 / NCIMB 13809 / X14</strain>
    </source>
</reference>
<proteinExistence type="predicted"/>
<dbReference type="STRING" id="323097.Nham_1606"/>
<dbReference type="Proteomes" id="UP000001953">
    <property type="component" value="Chromosome"/>
</dbReference>
<evidence type="ECO:0000313" key="1">
    <source>
        <dbReference type="EMBL" id="ABE62425.1"/>
    </source>
</evidence>